<keyword evidence="2 6" id="KW-0694">RNA-binding</keyword>
<dbReference type="CDD" id="cd02413">
    <property type="entry name" value="KH-II_40S_S3"/>
    <property type="match status" value="1"/>
</dbReference>
<dbReference type="InterPro" id="IPR005703">
    <property type="entry name" value="Ribosomal_uS3_euk/arc"/>
</dbReference>
<dbReference type="AlphaFoldDB" id="X6NHW1"/>
<organism evidence="9 10">
    <name type="scientific">Reticulomyxa filosa</name>
    <dbReference type="NCBI Taxonomy" id="46433"/>
    <lineage>
        <taxon>Eukaryota</taxon>
        <taxon>Sar</taxon>
        <taxon>Rhizaria</taxon>
        <taxon>Retaria</taxon>
        <taxon>Foraminifera</taxon>
        <taxon>Monothalamids</taxon>
        <taxon>Reticulomyxidae</taxon>
        <taxon>Reticulomyxa</taxon>
    </lineage>
</organism>
<evidence type="ECO:0000313" key="9">
    <source>
        <dbReference type="EMBL" id="ETO25885.1"/>
    </source>
</evidence>
<dbReference type="InterPro" id="IPR009019">
    <property type="entry name" value="KH_sf_prok-type"/>
</dbReference>
<dbReference type="Gene3D" id="3.30.300.20">
    <property type="match status" value="1"/>
</dbReference>
<dbReference type="OMA" id="PKDEDEY"/>
<dbReference type="InterPro" id="IPR036419">
    <property type="entry name" value="Ribosomal_S3_C_sf"/>
</dbReference>
<dbReference type="GO" id="GO:0006412">
    <property type="term" value="P:translation"/>
    <property type="evidence" value="ECO:0007669"/>
    <property type="project" value="InterPro"/>
</dbReference>
<dbReference type="SUPFAM" id="SSF54814">
    <property type="entry name" value="Prokaryotic type KH domain (KH-domain type II)"/>
    <property type="match status" value="1"/>
</dbReference>
<accession>X6NHW1</accession>
<dbReference type="OrthoDB" id="10248446at2759"/>
<reference evidence="9 10" key="1">
    <citation type="journal article" date="2013" name="Curr. Biol.">
        <title>The Genome of the Foraminiferan Reticulomyxa filosa.</title>
        <authorList>
            <person name="Glockner G."/>
            <person name="Hulsmann N."/>
            <person name="Schleicher M."/>
            <person name="Noegel A.A."/>
            <person name="Eichinger L."/>
            <person name="Gallinger C."/>
            <person name="Pawlowski J."/>
            <person name="Sierra R."/>
            <person name="Euteneuer U."/>
            <person name="Pillet L."/>
            <person name="Moustafa A."/>
            <person name="Platzer M."/>
            <person name="Groth M."/>
            <person name="Szafranski K."/>
            <person name="Schliwa M."/>
        </authorList>
    </citation>
    <scope>NUCLEOTIDE SEQUENCE [LARGE SCALE GENOMIC DNA]</scope>
</reference>
<dbReference type="GO" id="GO:0003735">
    <property type="term" value="F:structural constituent of ribosome"/>
    <property type="evidence" value="ECO:0007669"/>
    <property type="project" value="InterPro"/>
</dbReference>
<dbReference type="Gene3D" id="3.30.1140.32">
    <property type="entry name" value="Ribosomal protein S3, C-terminal domain"/>
    <property type="match status" value="2"/>
</dbReference>
<evidence type="ECO:0000256" key="7">
    <source>
        <dbReference type="SAM" id="MobiDB-lite"/>
    </source>
</evidence>
<dbReference type="Pfam" id="PF07650">
    <property type="entry name" value="KH_2"/>
    <property type="match status" value="1"/>
</dbReference>
<evidence type="ECO:0000256" key="5">
    <source>
        <dbReference type="ARBA" id="ARBA00035408"/>
    </source>
</evidence>
<comment type="caution">
    <text evidence="9">The sequence shown here is derived from an EMBL/GenBank/DDBJ whole genome shotgun (WGS) entry which is preliminary data.</text>
</comment>
<evidence type="ECO:0000256" key="1">
    <source>
        <dbReference type="ARBA" id="ARBA00010761"/>
    </source>
</evidence>
<feature type="domain" description="KH type-2" evidence="8">
    <location>
        <begin position="25"/>
        <end position="96"/>
    </location>
</feature>
<dbReference type="Proteomes" id="UP000023152">
    <property type="component" value="Unassembled WGS sequence"/>
</dbReference>
<keyword evidence="4" id="KW-0687">Ribonucleoprotein</keyword>
<dbReference type="SUPFAM" id="SSF54821">
    <property type="entry name" value="Ribosomal protein S3 C-terminal domain"/>
    <property type="match status" value="1"/>
</dbReference>
<dbReference type="InterPro" id="IPR001351">
    <property type="entry name" value="Ribosomal_uS3_C"/>
</dbReference>
<dbReference type="InterPro" id="IPR057258">
    <property type="entry name" value="Ribosomal_uS3"/>
</dbReference>
<evidence type="ECO:0000256" key="4">
    <source>
        <dbReference type="ARBA" id="ARBA00023274"/>
    </source>
</evidence>
<gene>
    <name evidence="9" type="ORF">RFI_11250</name>
</gene>
<feature type="region of interest" description="Disordered" evidence="7">
    <location>
        <begin position="263"/>
        <end position="295"/>
    </location>
</feature>
<keyword evidence="10" id="KW-1185">Reference proteome</keyword>
<dbReference type="GO" id="GO:0003723">
    <property type="term" value="F:RNA binding"/>
    <property type="evidence" value="ECO:0007669"/>
    <property type="project" value="UniProtKB-UniRule"/>
</dbReference>
<sequence length="316" mass="35661">MARQAKNPISKKRKFVKDGIFYAELNDFLSKELGECGYAGCEVRVTPKVTEVIIRATKTMGVVGEKGQKIRELTALITKRFNFKTGSLQLVAEKVKNRGLSSLAQAEAVRYRLMEGLSVRRACYSVLKFIKERGAKGVFFLKKSIKKNRIKKFVYVSNVFFRGQRAKSMKFREGYMLHAGDAVNYYIDEAVKHLHLKQGVLGIKVKIMLPYDPSGKTGVPRELPDVVVVRDPKEEPTGQSVCFDKDRADQAAILQDVVNESLRKEYPRDQQADSGADSRYGQSERRGGFGGGYPSYATPSNGDFLNFFAFRHRTMQ</sequence>
<dbReference type="InterPro" id="IPR015946">
    <property type="entry name" value="KH_dom-like_a/b"/>
</dbReference>
<dbReference type="FunFam" id="3.30.300.20:FF:000006">
    <property type="entry name" value="40S ribosomal protein S3"/>
    <property type="match status" value="1"/>
</dbReference>
<comment type="similarity">
    <text evidence="1">Belongs to the universal ribosomal protein uS3 family.</text>
</comment>
<keyword evidence="3 9" id="KW-0689">Ribosomal protein</keyword>
<dbReference type="Pfam" id="PF00189">
    <property type="entry name" value="Ribosomal_S3_C"/>
    <property type="match status" value="1"/>
</dbReference>
<dbReference type="GO" id="GO:0005634">
    <property type="term" value="C:nucleus"/>
    <property type="evidence" value="ECO:0007669"/>
    <property type="project" value="TreeGrafter"/>
</dbReference>
<dbReference type="PANTHER" id="PTHR11760">
    <property type="entry name" value="30S/40S RIBOSOMAL PROTEIN S3"/>
    <property type="match status" value="1"/>
</dbReference>
<evidence type="ECO:0000256" key="2">
    <source>
        <dbReference type="ARBA" id="ARBA00022884"/>
    </source>
</evidence>
<proteinExistence type="inferred from homology"/>
<dbReference type="PROSITE" id="PS50823">
    <property type="entry name" value="KH_TYPE_2"/>
    <property type="match status" value="1"/>
</dbReference>
<dbReference type="PANTHER" id="PTHR11760:SF32">
    <property type="entry name" value="SMALL RIBOSOMAL SUBUNIT PROTEIN US3"/>
    <property type="match status" value="1"/>
</dbReference>
<dbReference type="InterPro" id="IPR004044">
    <property type="entry name" value="KH_dom_type_2"/>
</dbReference>
<dbReference type="EMBL" id="ASPP01008228">
    <property type="protein sequence ID" value="ETO25885.1"/>
    <property type="molecule type" value="Genomic_DNA"/>
</dbReference>
<evidence type="ECO:0000259" key="8">
    <source>
        <dbReference type="PROSITE" id="PS50823"/>
    </source>
</evidence>
<dbReference type="NCBIfam" id="TIGR01008">
    <property type="entry name" value="uS3_euk_arch"/>
    <property type="match status" value="1"/>
</dbReference>
<evidence type="ECO:0000313" key="10">
    <source>
        <dbReference type="Proteomes" id="UP000023152"/>
    </source>
</evidence>
<protein>
    <recommendedName>
        <fullName evidence="5">40S ribosomal protein S3</fullName>
    </recommendedName>
</protein>
<evidence type="ECO:0000256" key="6">
    <source>
        <dbReference type="PROSITE-ProRule" id="PRU00118"/>
    </source>
</evidence>
<dbReference type="GO" id="GO:0022627">
    <property type="term" value="C:cytosolic small ribosomal subunit"/>
    <property type="evidence" value="ECO:0007669"/>
    <property type="project" value="TreeGrafter"/>
</dbReference>
<evidence type="ECO:0000256" key="3">
    <source>
        <dbReference type="ARBA" id="ARBA00022980"/>
    </source>
</evidence>
<name>X6NHW1_RETFI</name>